<accession>B9XLS0</accession>
<reference evidence="2 3" key="1">
    <citation type="journal article" date="2011" name="J. Bacteriol.">
        <title>Genome sequence of 'Pedosphaera parvula' Ellin514, an aerobic Verrucomicrobial isolate from pasture soil.</title>
        <authorList>
            <person name="Kant R."/>
            <person name="van Passel M.W."/>
            <person name="Sangwan P."/>
            <person name="Palva A."/>
            <person name="Lucas S."/>
            <person name="Copeland A."/>
            <person name="Lapidus A."/>
            <person name="Glavina Del Rio T."/>
            <person name="Dalin E."/>
            <person name="Tice H."/>
            <person name="Bruce D."/>
            <person name="Goodwin L."/>
            <person name="Pitluck S."/>
            <person name="Chertkov O."/>
            <person name="Larimer F.W."/>
            <person name="Land M.L."/>
            <person name="Hauser L."/>
            <person name="Brettin T.S."/>
            <person name="Detter J.C."/>
            <person name="Han S."/>
            <person name="de Vos W.M."/>
            <person name="Janssen P.H."/>
            <person name="Smidt H."/>
        </authorList>
    </citation>
    <scope>NUCLEOTIDE SEQUENCE [LARGE SCALE GENOMIC DNA]</scope>
    <source>
        <strain evidence="2 3">Ellin514</strain>
    </source>
</reference>
<keyword evidence="2" id="KW-0808">Transferase</keyword>
<dbReference type="PANTHER" id="PTHR43415">
    <property type="entry name" value="SPERMIDINE N(1)-ACETYLTRANSFERASE"/>
    <property type="match status" value="1"/>
</dbReference>
<comment type="caution">
    <text evidence="2">The sequence shown here is derived from an EMBL/GenBank/DDBJ whole genome shotgun (WGS) entry which is preliminary data.</text>
</comment>
<dbReference type="InterPro" id="IPR016181">
    <property type="entry name" value="Acyl_CoA_acyltransferase"/>
</dbReference>
<dbReference type="OrthoDB" id="9811523at2"/>
<dbReference type="PROSITE" id="PS51186">
    <property type="entry name" value="GNAT"/>
    <property type="match status" value="1"/>
</dbReference>
<organism evidence="2 3">
    <name type="scientific">Pedosphaera parvula (strain Ellin514)</name>
    <dbReference type="NCBI Taxonomy" id="320771"/>
    <lineage>
        <taxon>Bacteria</taxon>
        <taxon>Pseudomonadati</taxon>
        <taxon>Verrucomicrobiota</taxon>
        <taxon>Pedosphaerae</taxon>
        <taxon>Pedosphaerales</taxon>
        <taxon>Pedosphaeraceae</taxon>
        <taxon>Pedosphaera</taxon>
    </lineage>
</organism>
<feature type="domain" description="N-acetyltransferase" evidence="1">
    <location>
        <begin position="89"/>
        <end position="246"/>
    </location>
</feature>
<dbReference type="STRING" id="320771.Cflav_PD2382"/>
<dbReference type="RefSeq" id="WP_007416759.1">
    <property type="nucleotide sequence ID" value="NZ_ABOX02000031.1"/>
</dbReference>
<name>B9XLS0_PEDPL</name>
<keyword evidence="3" id="KW-1185">Reference proteome</keyword>
<dbReference type="InterPro" id="IPR000182">
    <property type="entry name" value="GNAT_dom"/>
</dbReference>
<dbReference type="GO" id="GO:0016747">
    <property type="term" value="F:acyltransferase activity, transferring groups other than amino-acyl groups"/>
    <property type="evidence" value="ECO:0007669"/>
    <property type="project" value="InterPro"/>
</dbReference>
<dbReference type="PANTHER" id="PTHR43415:SF3">
    <property type="entry name" value="GNAT-FAMILY ACETYLTRANSFERASE"/>
    <property type="match status" value="1"/>
</dbReference>
<evidence type="ECO:0000313" key="2">
    <source>
        <dbReference type="EMBL" id="EEF59177.1"/>
    </source>
</evidence>
<gene>
    <name evidence="2" type="ORF">Cflav_PD2382</name>
</gene>
<protein>
    <submittedName>
        <fullName evidence="2">GCN5-related N-acetyltransferase</fullName>
    </submittedName>
</protein>
<dbReference type="Proteomes" id="UP000003688">
    <property type="component" value="Unassembled WGS sequence"/>
</dbReference>
<dbReference type="SUPFAM" id="SSF55729">
    <property type="entry name" value="Acyl-CoA N-acyltransferases (Nat)"/>
    <property type="match status" value="1"/>
</dbReference>
<dbReference type="AlphaFoldDB" id="B9XLS0"/>
<dbReference type="Pfam" id="PF00583">
    <property type="entry name" value="Acetyltransf_1"/>
    <property type="match status" value="1"/>
</dbReference>
<sequence>MKKHVECPPGVRQHHEQMLRLVAKSFYNELINYGVNETEILSVAGHLLDNVIQKSAPSTKQADYYNSHFTLKNVQDEWLTASRLSVQEVSIAPMGLEAIPQILSWLQAPDIQQSFYPKFPESEKELIQYFQNPNREYFSILYKNELAGIMGAENIDGDALKLEMRKLVGDARMHGKGIGKRATFLFLYNVFEIRKFQKVYLHSLDINIRNINLNGKFGFELEGVFLEDAMVANRKRDVVRMALTGQRWLQIFA</sequence>
<dbReference type="Gene3D" id="3.40.630.30">
    <property type="match status" value="1"/>
</dbReference>
<dbReference type="EMBL" id="ABOX02000031">
    <property type="protein sequence ID" value="EEF59177.1"/>
    <property type="molecule type" value="Genomic_DNA"/>
</dbReference>
<proteinExistence type="predicted"/>
<evidence type="ECO:0000259" key="1">
    <source>
        <dbReference type="PROSITE" id="PS51186"/>
    </source>
</evidence>
<evidence type="ECO:0000313" key="3">
    <source>
        <dbReference type="Proteomes" id="UP000003688"/>
    </source>
</evidence>